<name>B0DPE1_LACBS</name>
<dbReference type="OrthoDB" id="10376527at2759"/>
<feature type="compositionally biased region" description="Polar residues" evidence="1">
    <location>
        <begin position="100"/>
        <end position="116"/>
    </location>
</feature>
<dbReference type="AlphaFoldDB" id="B0DPE1"/>
<sequence>MELVSISKWSMVELRAIGNCISDSQFSNLIFNMRLPSSGQVTLPAAFVEKVVSQILSSYRSNGSLKRSQPDPMFTQRSGDASVIGTEEPSLQTHAKRQKQASACTPTSTLPNEFMK</sequence>
<dbReference type="RefSeq" id="XP_001885749.1">
    <property type="nucleotide sequence ID" value="XM_001885714.1"/>
</dbReference>
<evidence type="ECO:0000313" key="2">
    <source>
        <dbReference type="EMBL" id="EDR03601.1"/>
    </source>
</evidence>
<reference evidence="2 3" key="1">
    <citation type="journal article" date="2008" name="Nature">
        <title>The genome of Laccaria bicolor provides insights into mycorrhizal symbiosis.</title>
        <authorList>
            <person name="Martin F."/>
            <person name="Aerts A."/>
            <person name="Ahren D."/>
            <person name="Brun A."/>
            <person name="Danchin E.G.J."/>
            <person name="Duchaussoy F."/>
            <person name="Gibon J."/>
            <person name="Kohler A."/>
            <person name="Lindquist E."/>
            <person name="Pereda V."/>
            <person name="Salamov A."/>
            <person name="Shapiro H.J."/>
            <person name="Wuyts J."/>
            <person name="Blaudez D."/>
            <person name="Buee M."/>
            <person name="Brokstein P."/>
            <person name="Canbaeck B."/>
            <person name="Cohen D."/>
            <person name="Courty P.E."/>
            <person name="Coutinho P.M."/>
            <person name="Delaruelle C."/>
            <person name="Detter J.C."/>
            <person name="Deveau A."/>
            <person name="DiFazio S."/>
            <person name="Duplessis S."/>
            <person name="Fraissinet-Tachet L."/>
            <person name="Lucic E."/>
            <person name="Frey-Klett P."/>
            <person name="Fourrey C."/>
            <person name="Feussner I."/>
            <person name="Gay G."/>
            <person name="Grimwood J."/>
            <person name="Hoegger P.J."/>
            <person name="Jain P."/>
            <person name="Kilaru S."/>
            <person name="Labbe J."/>
            <person name="Lin Y.C."/>
            <person name="Legue V."/>
            <person name="Le Tacon F."/>
            <person name="Marmeisse R."/>
            <person name="Melayah D."/>
            <person name="Montanini B."/>
            <person name="Muratet M."/>
            <person name="Nehls U."/>
            <person name="Niculita-Hirzel H."/>
            <person name="Oudot-Le Secq M.P."/>
            <person name="Peter M."/>
            <person name="Quesneville H."/>
            <person name="Rajashekar B."/>
            <person name="Reich M."/>
            <person name="Rouhier N."/>
            <person name="Schmutz J."/>
            <person name="Yin T."/>
            <person name="Chalot M."/>
            <person name="Henrissat B."/>
            <person name="Kuees U."/>
            <person name="Lucas S."/>
            <person name="Van de Peer Y."/>
            <person name="Podila G.K."/>
            <person name="Polle A."/>
            <person name="Pukkila P.J."/>
            <person name="Richardson P.M."/>
            <person name="Rouze P."/>
            <person name="Sanders I.R."/>
            <person name="Stajich J.E."/>
            <person name="Tunlid A."/>
            <person name="Tuskan G."/>
            <person name="Grigoriev I.V."/>
        </authorList>
    </citation>
    <scope>NUCLEOTIDE SEQUENCE [LARGE SCALE GENOMIC DNA]</scope>
    <source>
        <strain evidence="3">S238N-H82 / ATCC MYA-4686</strain>
    </source>
</reference>
<dbReference type="HOGENOM" id="CLU_169136_0_0_1"/>
<keyword evidence="3" id="KW-1185">Reference proteome</keyword>
<dbReference type="Proteomes" id="UP000001194">
    <property type="component" value="Unassembled WGS sequence"/>
</dbReference>
<dbReference type="EMBL" id="DS547123">
    <property type="protein sequence ID" value="EDR03601.1"/>
    <property type="molecule type" value="Genomic_DNA"/>
</dbReference>
<feature type="region of interest" description="Disordered" evidence="1">
    <location>
        <begin position="62"/>
        <end position="116"/>
    </location>
</feature>
<evidence type="ECO:0000256" key="1">
    <source>
        <dbReference type="SAM" id="MobiDB-lite"/>
    </source>
</evidence>
<dbReference type="KEGG" id="lbc:LACBIDRAFT_331414"/>
<dbReference type="InParanoid" id="B0DPE1"/>
<organism evidence="3">
    <name type="scientific">Laccaria bicolor (strain S238N-H82 / ATCC MYA-4686)</name>
    <name type="common">Bicoloured deceiver</name>
    <name type="synonym">Laccaria laccata var. bicolor</name>
    <dbReference type="NCBI Taxonomy" id="486041"/>
    <lineage>
        <taxon>Eukaryota</taxon>
        <taxon>Fungi</taxon>
        <taxon>Dikarya</taxon>
        <taxon>Basidiomycota</taxon>
        <taxon>Agaricomycotina</taxon>
        <taxon>Agaricomycetes</taxon>
        <taxon>Agaricomycetidae</taxon>
        <taxon>Agaricales</taxon>
        <taxon>Agaricineae</taxon>
        <taxon>Hydnangiaceae</taxon>
        <taxon>Laccaria</taxon>
    </lineage>
</organism>
<dbReference type="GeneID" id="6081436"/>
<accession>B0DPE1</accession>
<evidence type="ECO:0000313" key="3">
    <source>
        <dbReference type="Proteomes" id="UP000001194"/>
    </source>
</evidence>
<proteinExistence type="predicted"/>
<protein>
    <submittedName>
        <fullName evidence="2">Predicted protein</fullName>
    </submittedName>
</protein>
<gene>
    <name evidence="2" type="ORF">LACBIDRAFT_331414</name>
</gene>